<dbReference type="InterPro" id="IPR052056">
    <property type="entry name" value="Mono-ARTD/PARP"/>
</dbReference>
<accession>A0A4Z2E3L6</accession>
<dbReference type="InterPro" id="IPR012317">
    <property type="entry name" value="Poly(ADP-ribose)pol_cat_dom"/>
</dbReference>
<dbReference type="PANTHER" id="PTHR14453:SF70">
    <property type="entry name" value="PROTEIN MONO-ADP-RIBOSYLTRANSFERASE PARP9"/>
    <property type="match status" value="1"/>
</dbReference>
<dbReference type="PROSITE" id="PS51059">
    <property type="entry name" value="PARP_CATALYTIC"/>
    <property type="match status" value="1"/>
</dbReference>
<sequence length="146" mass="16285">MDEVENSKLQTLFDLKRKQLGCTDPPQMMLQRIPAHFLEMVSRIGFRAEYAPPDDPAFGEGIYFAGKMKKALEVWPAPEEKDEYLYFVEAEVLTGRSTPGEPGLIMPPAVGGDPRVTFDSVSGPDVSVIFSGYQALPRYVFTCKAF</sequence>
<feature type="domain" description="PARP catalytic" evidence="7">
    <location>
        <begin position="1"/>
        <end position="146"/>
    </location>
</feature>
<organism evidence="8 9">
    <name type="scientific">Liparis tanakae</name>
    <name type="common">Tanaka's snailfish</name>
    <dbReference type="NCBI Taxonomy" id="230148"/>
    <lineage>
        <taxon>Eukaryota</taxon>
        <taxon>Metazoa</taxon>
        <taxon>Chordata</taxon>
        <taxon>Craniata</taxon>
        <taxon>Vertebrata</taxon>
        <taxon>Euteleostomi</taxon>
        <taxon>Actinopterygii</taxon>
        <taxon>Neopterygii</taxon>
        <taxon>Teleostei</taxon>
        <taxon>Neoteleostei</taxon>
        <taxon>Acanthomorphata</taxon>
        <taxon>Eupercaria</taxon>
        <taxon>Perciformes</taxon>
        <taxon>Cottioidei</taxon>
        <taxon>Cottales</taxon>
        <taxon>Liparidae</taxon>
        <taxon>Liparis</taxon>
    </lineage>
</organism>
<dbReference type="GO" id="GO:0005737">
    <property type="term" value="C:cytoplasm"/>
    <property type="evidence" value="ECO:0007669"/>
    <property type="project" value="TreeGrafter"/>
</dbReference>
<proteinExistence type="inferred from homology"/>
<dbReference type="GO" id="GO:0005634">
    <property type="term" value="C:nucleus"/>
    <property type="evidence" value="ECO:0007669"/>
    <property type="project" value="UniProtKB-SubCell"/>
</dbReference>
<dbReference type="GO" id="GO:0044389">
    <property type="term" value="F:ubiquitin-like protein ligase binding"/>
    <property type="evidence" value="ECO:0007669"/>
    <property type="project" value="TreeGrafter"/>
</dbReference>
<protein>
    <submittedName>
        <fullName evidence="8">Poly [ADP-ribose] polymerase 9</fullName>
    </submittedName>
</protein>
<dbReference type="SUPFAM" id="SSF56399">
    <property type="entry name" value="ADP-ribosylation"/>
    <property type="match status" value="1"/>
</dbReference>
<evidence type="ECO:0000256" key="3">
    <source>
        <dbReference type="ARBA" id="ARBA00022679"/>
    </source>
</evidence>
<dbReference type="GO" id="GO:0070212">
    <property type="term" value="P:protein poly-ADP-ribosylation"/>
    <property type="evidence" value="ECO:0007669"/>
    <property type="project" value="TreeGrafter"/>
</dbReference>
<dbReference type="PANTHER" id="PTHR14453">
    <property type="entry name" value="PARP/ZINC FINGER CCCH TYPE DOMAIN CONTAINING PROTEIN"/>
    <property type="match status" value="1"/>
</dbReference>
<evidence type="ECO:0000313" key="8">
    <source>
        <dbReference type="EMBL" id="TNN23311.1"/>
    </source>
</evidence>
<dbReference type="Proteomes" id="UP000314294">
    <property type="component" value="Unassembled WGS sequence"/>
</dbReference>
<evidence type="ECO:0000256" key="4">
    <source>
        <dbReference type="ARBA" id="ARBA00023027"/>
    </source>
</evidence>
<dbReference type="EMBL" id="SRLO01018949">
    <property type="protein sequence ID" value="TNN23311.1"/>
    <property type="molecule type" value="Genomic_DNA"/>
</dbReference>
<keyword evidence="5" id="KW-0539">Nucleus</keyword>
<dbReference type="OrthoDB" id="6133115at2759"/>
<dbReference type="GO" id="GO:0003714">
    <property type="term" value="F:transcription corepressor activity"/>
    <property type="evidence" value="ECO:0007669"/>
    <property type="project" value="TreeGrafter"/>
</dbReference>
<dbReference type="GO" id="GO:1990404">
    <property type="term" value="F:NAD+-protein mono-ADP-ribosyltransferase activity"/>
    <property type="evidence" value="ECO:0007669"/>
    <property type="project" value="TreeGrafter"/>
</dbReference>
<evidence type="ECO:0000259" key="7">
    <source>
        <dbReference type="PROSITE" id="PS51059"/>
    </source>
</evidence>
<comment type="caution">
    <text evidence="8">The sequence shown here is derived from an EMBL/GenBank/DDBJ whole genome shotgun (WGS) entry which is preliminary data.</text>
</comment>
<reference evidence="8 9" key="1">
    <citation type="submission" date="2019-03" db="EMBL/GenBank/DDBJ databases">
        <title>First draft genome of Liparis tanakae, snailfish: a comprehensive survey of snailfish specific genes.</title>
        <authorList>
            <person name="Kim W."/>
            <person name="Song I."/>
            <person name="Jeong J.-H."/>
            <person name="Kim D."/>
            <person name="Kim S."/>
            <person name="Ryu S."/>
            <person name="Song J.Y."/>
            <person name="Lee S.K."/>
        </authorList>
    </citation>
    <scope>NUCLEOTIDE SEQUENCE [LARGE SCALE GENOMIC DNA]</scope>
    <source>
        <tissue evidence="8">Muscle</tissue>
    </source>
</reference>
<dbReference type="GO" id="GO:0003950">
    <property type="term" value="F:NAD+ poly-ADP-ribosyltransferase activity"/>
    <property type="evidence" value="ECO:0007669"/>
    <property type="project" value="InterPro"/>
</dbReference>
<comment type="subcellular location">
    <subcellularLocation>
        <location evidence="1">Nucleus</location>
    </subcellularLocation>
</comment>
<evidence type="ECO:0000256" key="2">
    <source>
        <dbReference type="ARBA" id="ARBA00022676"/>
    </source>
</evidence>
<keyword evidence="9" id="KW-1185">Reference proteome</keyword>
<keyword evidence="4" id="KW-0520">NAD</keyword>
<keyword evidence="2" id="KW-0328">Glycosyltransferase</keyword>
<evidence type="ECO:0000256" key="5">
    <source>
        <dbReference type="ARBA" id="ARBA00023242"/>
    </source>
</evidence>
<dbReference type="GO" id="GO:0060335">
    <property type="term" value="P:positive regulation of type II interferon-mediated signaling pathway"/>
    <property type="evidence" value="ECO:0007669"/>
    <property type="project" value="TreeGrafter"/>
</dbReference>
<name>A0A4Z2E3L6_9TELE</name>
<dbReference type="GO" id="GO:0010629">
    <property type="term" value="P:negative regulation of gene expression"/>
    <property type="evidence" value="ECO:0007669"/>
    <property type="project" value="TreeGrafter"/>
</dbReference>
<evidence type="ECO:0000256" key="6">
    <source>
        <dbReference type="ARBA" id="ARBA00024347"/>
    </source>
</evidence>
<comment type="similarity">
    <text evidence="6">Belongs to the ARTD/PARP family.</text>
</comment>
<dbReference type="Gene3D" id="3.90.228.10">
    <property type="match status" value="1"/>
</dbReference>
<dbReference type="AlphaFoldDB" id="A0A4Z2E3L6"/>
<evidence type="ECO:0000256" key="1">
    <source>
        <dbReference type="ARBA" id="ARBA00004123"/>
    </source>
</evidence>
<gene>
    <name evidence="8" type="primary">PARP9_1</name>
    <name evidence="8" type="ORF">EYF80_066570</name>
</gene>
<evidence type="ECO:0000313" key="9">
    <source>
        <dbReference type="Proteomes" id="UP000314294"/>
    </source>
</evidence>
<keyword evidence="3" id="KW-0808">Transferase</keyword>